<organism evidence="3 4">
    <name type="scientific">Racocetra fulgida</name>
    <dbReference type="NCBI Taxonomy" id="60492"/>
    <lineage>
        <taxon>Eukaryota</taxon>
        <taxon>Fungi</taxon>
        <taxon>Fungi incertae sedis</taxon>
        <taxon>Mucoromycota</taxon>
        <taxon>Glomeromycotina</taxon>
        <taxon>Glomeromycetes</taxon>
        <taxon>Diversisporales</taxon>
        <taxon>Gigasporaceae</taxon>
        <taxon>Racocetra</taxon>
    </lineage>
</organism>
<feature type="non-terminal residue" evidence="3">
    <location>
        <position position="62"/>
    </location>
</feature>
<protein>
    <submittedName>
        <fullName evidence="3">16409_t:CDS:1</fullName>
    </submittedName>
</protein>
<dbReference type="Pfam" id="PF12949">
    <property type="entry name" value="HeH"/>
    <property type="match status" value="1"/>
</dbReference>
<dbReference type="InterPro" id="IPR025856">
    <property type="entry name" value="HeH/LEM_domain"/>
</dbReference>
<feature type="domain" description="HeH/LEM" evidence="2">
    <location>
        <begin position="1"/>
        <end position="29"/>
    </location>
</feature>
<sequence length="62" mass="7009">MARLREILDAHDISYNGKERKAGLVEIFNTQIRPLIPSLREKEMKNQSLKENKATSSGASSH</sequence>
<feature type="region of interest" description="Disordered" evidence="1">
    <location>
        <begin position="40"/>
        <end position="62"/>
    </location>
</feature>
<dbReference type="Proteomes" id="UP000789396">
    <property type="component" value="Unassembled WGS sequence"/>
</dbReference>
<evidence type="ECO:0000313" key="4">
    <source>
        <dbReference type="Proteomes" id="UP000789396"/>
    </source>
</evidence>
<evidence type="ECO:0000259" key="2">
    <source>
        <dbReference type="Pfam" id="PF12949"/>
    </source>
</evidence>
<keyword evidence="4" id="KW-1185">Reference proteome</keyword>
<gene>
    <name evidence="3" type="ORF">RFULGI_LOCUS12169</name>
</gene>
<dbReference type="AlphaFoldDB" id="A0A9N9NG84"/>
<dbReference type="OrthoDB" id="2503928at2759"/>
<comment type="caution">
    <text evidence="3">The sequence shown here is derived from an EMBL/GenBank/DDBJ whole genome shotgun (WGS) entry which is preliminary data.</text>
</comment>
<reference evidence="3" key="1">
    <citation type="submission" date="2021-06" db="EMBL/GenBank/DDBJ databases">
        <authorList>
            <person name="Kallberg Y."/>
            <person name="Tangrot J."/>
            <person name="Rosling A."/>
        </authorList>
    </citation>
    <scope>NUCLEOTIDE SEQUENCE</scope>
    <source>
        <strain evidence="3">IN212</strain>
    </source>
</reference>
<accession>A0A9N9NG84</accession>
<name>A0A9N9NG84_9GLOM</name>
<feature type="compositionally biased region" description="Basic and acidic residues" evidence="1">
    <location>
        <begin position="40"/>
        <end position="53"/>
    </location>
</feature>
<evidence type="ECO:0000256" key="1">
    <source>
        <dbReference type="SAM" id="MobiDB-lite"/>
    </source>
</evidence>
<dbReference type="EMBL" id="CAJVPZ010028480">
    <property type="protein sequence ID" value="CAG8731483.1"/>
    <property type="molecule type" value="Genomic_DNA"/>
</dbReference>
<evidence type="ECO:0000313" key="3">
    <source>
        <dbReference type="EMBL" id="CAG8731483.1"/>
    </source>
</evidence>
<proteinExistence type="predicted"/>